<proteinExistence type="predicted"/>
<dbReference type="SUPFAM" id="SSF46689">
    <property type="entry name" value="Homeodomain-like"/>
    <property type="match status" value="1"/>
</dbReference>
<gene>
    <name evidence="1" type="ORF">C8R14_1741</name>
</gene>
<evidence type="ECO:0000313" key="1">
    <source>
        <dbReference type="EMBL" id="PXV72355.1"/>
    </source>
</evidence>
<dbReference type="RefSeq" id="WP_181257476.1">
    <property type="nucleotide sequence ID" value="NZ_QICQ01000009.1"/>
</dbReference>
<dbReference type="EMBL" id="QICQ01000074">
    <property type="protein sequence ID" value="PXV72355.1"/>
    <property type="molecule type" value="Genomic_DNA"/>
</dbReference>
<sequence length="42" mass="5006">MHAYSQDLRDRILGALDRGEGPTAIARRFEVSRMWVYQVRKR</sequence>
<organism evidence="1 2">
    <name type="scientific">Nitrosomonas eutropha</name>
    <dbReference type="NCBI Taxonomy" id="916"/>
    <lineage>
        <taxon>Bacteria</taxon>
        <taxon>Pseudomonadati</taxon>
        <taxon>Pseudomonadota</taxon>
        <taxon>Betaproteobacteria</taxon>
        <taxon>Nitrosomonadales</taxon>
        <taxon>Nitrosomonadaceae</taxon>
        <taxon>Nitrosomonas</taxon>
    </lineage>
</organism>
<comment type="caution">
    <text evidence="1">The sequence shown here is derived from an EMBL/GenBank/DDBJ whole genome shotgun (WGS) entry which is preliminary data.</text>
</comment>
<dbReference type="Pfam" id="PF13384">
    <property type="entry name" value="HTH_23"/>
    <property type="match status" value="1"/>
</dbReference>
<reference evidence="1 2" key="1">
    <citation type="submission" date="2018-04" db="EMBL/GenBank/DDBJ databases">
        <title>Active sludge and wastewater microbial communities from Klosterneuburg, Austria.</title>
        <authorList>
            <person name="Wagner M."/>
        </authorList>
    </citation>
    <scope>NUCLEOTIDE SEQUENCE [LARGE SCALE GENOMIC DNA]</scope>
    <source>
        <strain evidence="1 2">Nm 57</strain>
    </source>
</reference>
<dbReference type="Proteomes" id="UP000247780">
    <property type="component" value="Unassembled WGS sequence"/>
</dbReference>
<evidence type="ECO:0000313" key="2">
    <source>
        <dbReference type="Proteomes" id="UP000247780"/>
    </source>
</evidence>
<feature type="non-terminal residue" evidence="1">
    <location>
        <position position="42"/>
    </location>
</feature>
<keyword evidence="2" id="KW-1185">Reference proteome</keyword>
<name>A0ABX5M443_9PROT</name>
<accession>A0ABX5M443</accession>
<dbReference type="InterPro" id="IPR009057">
    <property type="entry name" value="Homeodomain-like_sf"/>
</dbReference>
<protein>
    <submittedName>
        <fullName evidence="1">Homeodomain-like domain-containing protein</fullName>
    </submittedName>
</protein>